<evidence type="ECO:0000313" key="2">
    <source>
        <dbReference type="Proteomes" id="UP000317648"/>
    </source>
</evidence>
<dbReference type="EMBL" id="CP036433">
    <property type="protein sequence ID" value="QDU95170.1"/>
    <property type="molecule type" value="Genomic_DNA"/>
</dbReference>
<gene>
    <name evidence="1" type="ORF">Pla8534_29820</name>
</gene>
<dbReference type="KEGG" id="lcre:Pla8534_29820"/>
<dbReference type="OrthoDB" id="274993at2"/>
<dbReference type="AlphaFoldDB" id="A0A518DTK0"/>
<organism evidence="1 2">
    <name type="scientific">Lignipirellula cremea</name>
    <dbReference type="NCBI Taxonomy" id="2528010"/>
    <lineage>
        <taxon>Bacteria</taxon>
        <taxon>Pseudomonadati</taxon>
        <taxon>Planctomycetota</taxon>
        <taxon>Planctomycetia</taxon>
        <taxon>Pirellulales</taxon>
        <taxon>Pirellulaceae</taxon>
        <taxon>Lignipirellula</taxon>
    </lineage>
</organism>
<evidence type="ECO:0000313" key="1">
    <source>
        <dbReference type="EMBL" id="QDU95170.1"/>
    </source>
</evidence>
<name>A0A518DTK0_9BACT</name>
<reference evidence="1 2" key="1">
    <citation type="submission" date="2019-02" db="EMBL/GenBank/DDBJ databases">
        <title>Deep-cultivation of Planctomycetes and their phenomic and genomic characterization uncovers novel biology.</title>
        <authorList>
            <person name="Wiegand S."/>
            <person name="Jogler M."/>
            <person name="Boedeker C."/>
            <person name="Pinto D."/>
            <person name="Vollmers J."/>
            <person name="Rivas-Marin E."/>
            <person name="Kohn T."/>
            <person name="Peeters S.H."/>
            <person name="Heuer A."/>
            <person name="Rast P."/>
            <person name="Oberbeckmann S."/>
            <person name="Bunk B."/>
            <person name="Jeske O."/>
            <person name="Meyerdierks A."/>
            <person name="Storesund J.E."/>
            <person name="Kallscheuer N."/>
            <person name="Luecker S."/>
            <person name="Lage O.M."/>
            <person name="Pohl T."/>
            <person name="Merkel B.J."/>
            <person name="Hornburger P."/>
            <person name="Mueller R.-W."/>
            <person name="Bruemmer F."/>
            <person name="Labrenz M."/>
            <person name="Spormann A.M."/>
            <person name="Op den Camp H."/>
            <person name="Overmann J."/>
            <person name="Amann R."/>
            <person name="Jetten M.S.M."/>
            <person name="Mascher T."/>
            <person name="Medema M.H."/>
            <person name="Devos D.P."/>
            <person name="Kaster A.-K."/>
            <person name="Ovreas L."/>
            <person name="Rohde M."/>
            <person name="Galperin M.Y."/>
            <person name="Jogler C."/>
        </authorList>
    </citation>
    <scope>NUCLEOTIDE SEQUENCE [LARGE SCALE GENOMIC DNA]</scope>
    <source>
        <strain evidence="1 2">Pla85_3_4</strain>
    </source>
</reference>
<proteinExistence type="predicted"/>
<keyword evidence="2" id="KW-1185">Reference proteome</keyword>
<protein>
    <recommendedName>
        <fullName evidence="3">DUF1257 domain-containing protein</fullName>
    </recommendedName>
</protein>
<dbReference type="RefSeq" id="WP_145053938.1">
    <property type="nucleotide sequence ID" value="NZ_CP036433.1"/>
</dbReference>
<sequence>MSHTTTVACEFNDEQAIVDACKRLGLPAPTKGVHKLFDENTATGLGVKLEGWVFPVVIDTAKGEAYYDNYGGSWGKPVHFDRFKQAYAVERAKRQARKQGLRVREKVQQDGSIQLICQ</sequence>
<dbReference type="Proteomes" id="UP000317648">
    <property type="component" value="Chromosome"/>
</dbReference>
<accession>A0A518DTK0</accession>
<evidence type="ECO:0008006" key="3">
    <source>
        <dbReference type="Google" id="ProtNLM"/>
    </source>
</evidence>